<dbReference type="Pfam" id="PF13639">
    <property type="entry name" value="zf-RING_2"/>
    <property type="match status" value="1"/>
</dbReference>
<dbReference type="InterPro" id="IPR013083">
    <property type="entry name" value="Znf_RING/FYVE/PHD"/>
</dbReference>
<dbReference type="PROSITE" id="PS50089">
    <property type="entry name" value="ZF_RING_2"/>
    <property type="match status" value="1"/>
</dbReference>
<evidence type="ECO:0000313" key="4">
    <source>
        <dbReference type="Proteomes" id="UP000288168"/>
    </source>
</evidence>
<sequence length="268" mass="30106">MSPITDTFWPTLKAQLLHPDTTIRDCSVACTICYENVELEHDVSSDEPAHTAVVLPCGHIFGSSCLGYWTQSLVDRGTTPSCPTCRRETIHSACEHYARPLHIPLKHRQVVNDGLATTNVAKAINTFVNAIDGFLESQTTKEMRRRDFLRLPPTIPEGGGVNDLCYSCHVEDLLSTMTALTSSVPNSSVNLAPDEFIGVAATLGDGMWRLYSHERRQHATIRRGLGRHEGSLKACRRLESLIEQDCCRRWYGRDLRGIRFSFQVYAWE</sequence>
<dbReference type="SUPFAM" id="SSF57850">
    <property type="entry name" value="RING/U-box"/>
    <property type="match status" value="1"/>
</dbReference>
<dbReference type="AlphaFoldDB" id="A0A428PWX6"/>
<comment type="caution">
    <text evidence="3">The sequence shown here is derived from an EMBL/GenBank/DDBJ whole genome shotgun (WGS) entry which is preliminary data.</text>
</comment>
<protein>
    <recommendedName>
        <fullName evidence="2">RING-type domain-containing protein</fullName>
    </recommendedName>
</protein>
<dbReference type="Proteomes" id="UP000288168">
    <property type="component" value="Unassembled WGS sequence"/>
</dbReference>
<reference evidence="3 4" key="1">
    <citation type="submission" date="2017-06" db="EMBL/GenBank/DDBJ databases">
        <title>Comparative genomic analysis of Ambrosia Fusariam Clade fungi.</title>
        <authorList>
            <person name="Stajich J.E."/>
            <person name="Carrillo J."/>
            <person name="Kijimoto T."/>
            <person name="Eskalen A."/>
            <person name="O'Donnell K."/>
            <person name="Kasson M."/>
        </authorList>
    </citation>
    <scope>NUCLEOTIDE SEQUENCE [LARGE SCALE GENOMIC DNA]</scope>
    <source>
        <strain evidence="3 4">NRRL62584</strain>
    </source>
</reference>
<keyword evidence="4" id="KW-1185">Reference proteome</keyword>
<feature type="domain" description="RING-type" evidence="2">
    <location>
        <begin position="30"/>
        <end position="86"/>
    </location>
</feature>
<keyword evidence="1" id="KW-0863">Zinc-finger</keyword>
<dbReference type="GO" id="GO:0008270">
    <property type="term" value="F:zinc ion binding"/>
    <property type="evidence" value="ECO:0007669"/>
    <property type="project" value="UniProtKB-KW"/>
</dbReference>
<organism evidence="3 4">
    <name type="scientific">Fusarium duplospermum</name>
    <dbReference type="NCBI Taxonomy" id="1325734"/>
    <lineage>
        <taxon>Eukaryota</taxon>
        <taxon>Fungi</taxon>
        <taxon>Dikarya</taxon>
        <taxon>Ascomycota</taxon>
        <taxon>Pezizomycotina</taxon>
        <taxon>Sordariomycetes</taxon>
        <taxon>Hypocreomycetidae</taxon>
        <taxon>Hypocreales</taxon>
        <taxon>Nectriaceae</taxon>
        <taxon>Fusarium</taxon>
        <taxon>Fusarium solani species complex</taxon>
    </lineage>
</organism>
<dbReference type="SMART" id="SM00184">
    <property type="entry name" value="RING"/>
    <property type="match status" value="1"/>
</dbReference>
<dbReference type="EMBL" id="NKCI01000081">
    <property type="protein sequence ID" value="RSL57511.1"/>
    <property type="molecule type" value="Genomic_DNA"/>
</dbReference>
<dbReference type="OrthoDB" id="5098266at2759"/>
<keyword evidence="1" id="KW-0862">Zinc</keyword>
<evidence type="ECO:0000313" key="3">
    <source>
        <dbReference type="EMBL" id="RSL57511.1"/>
    </source>
</evidence>
<dbReference type="STRING" id="1325734.A0A428PWX6"/>
<evidence type="ECO:0000256" key="1">
    <source>
        <dbReference type="PROSITE-ProRule" id="PRU00175"/>
    </source>
</evidence>
<dbReference type="InterPro" id="IPR001841">
    <property type="entry name" value="Znf_RING"/>
</dbReference>
<dbReference type="Gene3D" id="3.30.40.10">
    <property type="entry name" value="Zinc/RING finger domain, C3HC4 (zinc finger)"/>
    <property type="match status" value="1"/>
</dbReference>
<proteinExistence type="predicted"/>
<accession>A0A428PWX6</accession>
<name>A0A428PWX6_9HYPO</name>
<gene>
    <name evidence="3" type="ORF">CEP54_008244</name>
</gene>
<evidence type="ECO:0000259" key="2">
    <source>
        <dbReference type="PROSITE" id="PS50089"/>
    </source>
</evidence>
<keyword evidence="1" id="KW-0479">Metal-binding</keyword>